<dbReference type="SMART" id="SM01419">
    <property type="entry name" value="Thiol-ester_cl"/>
    <property type="match status" value="1"/>
</dbReference>
<dbReference type="InterPro" id="IPR036595">
    <property type="entry name" value="A-macroglobulin_rcpt-bd_sf"/>
</dbReference>
<dbReference type="Gene3D" id="2.60.40.690">
    <property type="entry name" value="Alpha-macroglobulin, receptor-binding domain"/>
    <property type="match status" value="1"/>
</dbReference>
<keyword evidence="5" id="KW-1185">Reference proteome</keyword>
<organism evidence="4 5">
    <name type="scientific">Stylonychia lemnae</name>
    <name type="common">Ciliate</name>
    <dbReference type="NCBI Taxonomy" id="5949"/>
    <lineage>
        <taxon>Eukaryota</taxon>
        <taxon>Sar</taxon>
        <taxon>Alveolata</taxon>
        <taxon>Ciliophora</taxon>
        <taxon>Intramacronucleata</taxon>
        <taxon>Spirotrichea</taxon>
        <taxon>Stichotrichia</taxon>
        <taxon>Sporadotrichida</taxon>
        <taxon>Oxytrichidae</taxon>
        <taxon>Stylonychinae</taxon>
        <taxon>Stylonychia</taxon>
    </lineage>
</organism>
<proteinExistence type="predicted"/>
<accession>A0A078ASV1</accession>
<dbReference type="Pfam" id="PF01835">
    <property type="entry name" value="MG2"/>
    <property type="match status" value="1"/>
</dbReference>
<dbReference type="SUPFAM" id="SSF48239">
    <property type="entry name" value="Terpenoid cyclases/Protein prenyltransferases"/>
    <property type="match status" value="1"/>
</dbReference>
<dbReference type="Pfam" id="PF07678">
    <property type="entry name" value="TED_complement"/>
    <property type="match status" value="1"/>
</dbReference>
<dbReference type="InterPro" id="IPR011626">
    <property type="entry name" value="Alpha-macroglobulin_TED"/>
</dbReference>
<dbReference type="InterPro" id="IPR047565">
    <property type="entry name" value="Alpha-macroglob_thiol-ester_cl"/>
</dbReference>
<dbReference type="EMBL" id="CCKQ01012673">
    <property type="protein sequence ID" value="CDW84292.1"/>
    <property type="molecule type" value="Genomic_DNA"/>
</dbReference>
<dbReference type="Gene3D" id="1.50.10.20">
    <property type="match status" value="1"/>
</dbReference>
<evidence type="ECO:0000256" key="1">
    <source>
        <dbReference type="ARBA" id="ARBA00022729"/>
    </source>
</evidence>
<evidence type="ECO:0000256" key="2">
    <source>
        <dbReference type="ARBA" id="ARBA00022966"/>
    </source>
</evidence>
<evidence type="ECO:0000259" key="3">
    <source>
        <dbReference type="SMART" id="SM01360"/>
    </source>
</evidence>
<dbReference type="Pfam" id="PF00207">
    <property type="entry name" value="A2M"/>
    <property type="match status" value="1"/>
</dbReference>
<gene>
    <name evidence="4" type="primary">Contig117.g142</name>
    <name evidence="4" type="ORF">STYLEM_13352</name>
</gene>
<dbReference type="SMART" id="SM01360">
    <property type="entry name" value="A2M"/>
    <property type="match status" value="1"/>
</dbReference>
<dbReference type="CDD" id="cd02891">
    <property type="entry name" value="A2M_like"/>
    <property type="match status" value="1"/>
</dbReference>
<dbReference type="InParanoid" id="A0A078ASV1"/>
<dbReference type="OrthoDB" id="9998011at2759"/>
<dbReference type="InterPro" id="IPR008930">
    <property type="entry name" value="Terpenoid_cyclase/PrenylTrfase"/>
</dbReference>
<protein>
    <submittedName>
        <fullName evidence="4">A-macroglobulin complement component</fullName>
    </submittedName>
</protein>
<dbReference type="InterPro" id="IPR002890">
    <property type="entry name" value="MG2"/>
</dbReference>
<keyword evidence="2" id="KW-0882">Thioester bond</keyword>
<dbReference type="PANTHER" id="PTHR11412:SF136">
    <property type="entry name" value="CD109 ANTIGEN"/>
    <property type="match status" value="1"/>
</dbReference>
<dbReference type="OMA" id="DAHINID"/>
<name>A0A078ASV1_STYLE</name>
<reference evidence="4 5" key="1">
    <citation type="submission" date="2014-06" db="EMBL/GenBank/DDBJ databases">
        <authorList>
            <person name="Swart Estienne"/>
        </authorList>
    </citation>
    <scope>NUCLEOTIDE SEQUENCE [LARGE SCALE GENOMIC DNA]</scope>
    <source>
        <strain evidence="4 5">130c</strain>
    </source>
</reference>
<keyword evidence="1" id="KW-0732">Signal</keyword>
<dbReference type="Proteomes" id="UP000039865">
    <property type="component" value="Unassembled WGS sequence"/>
</dbReference>
<dbReference type="InterPro" id="IPR001599">
    <property type="entry name" value="Macroglobln_a2"/>
</dbReference>
<evidence type="ECO:0000313" key="5">
    <source>
        <dbReference type="Proteomes" id="UP000039865"/>
    </source>
</evidence>
<dbReference type="GO" id="GO:0005615">
    <property type="term" value="C:extracellular space"/>
    <property type="evidence" value="ECO:0007669"/>
    <property type="project" value="InterPro"/>
</dbReference>
<feature type="domain" description="Alpha-2-macroglobulin" evidence="3">
    <location>
        <begin position="816"/>
        <end position="905"/>
    </location>
</feature>
<dbReference type="PANTHER" id="PTHR11412">
    <property type="entry name" value="MACROGLOBULIN / COMPLEMENT"/>
    <property type="match status" value="1"/>
</dbReference>
<dbReference type="InterPro" id="IPR050473">
    <property type="entry name" value="A2M/Complement_sys"/>
</dbReference>
<sequence length="1539" mass="172513">MNPFFKKVLIGSLALSVTIVAILSISLDNSNFLQADQNPSNPVDQVNLISYSGLLNSLTKINGGDKTPDQQISVGAAKTETATYNLTWVKQQVKQLKDYVISNYYQRLDAHINIDKVIYRPNDVVFIEILLLDAFNKTPVALTNKNEYFQYHYVTIQINDPSGNSLFTTYQLIQNSTVVVNFKIPATAVGGEYSIIAQSISIPKITKMFRVRDYPRDQLVITSMTSLDSYQPGQTIDGKINVEQANGEGFQTSSLPTYEYSLNFSSPTKQLVEIRKQALSQDGSGYFSIEIPLDCDLNILPITFIVTYGTVSQSHTLNVVISQPDQATIDFFPENGFITRGIQNKIYFQAWATDARADAYDFTGAQLIVLRATNLKTLAPNEFTIVSNVSTIHKGKGFFMYWPHPNDTNLYLKISDGKYSSIRREIPIKISDNEVTFTVTNKNRILGNNDDLKILFTTNANMKNTNVYILDVKIKEKSLYSQELKFEPNKNSTVNIKASSFPVVNGGIFIVQLRKVSPDFYKDYQTYYSQKNNVILTTSNSSQTSNWGSYSSYVYLPSDIVVSWFEFKGEITFFKKPSKTLKVTVTTDKTSYLPGDQVNYTVKVLDSQTNQVPSTNVYVSLIVTDDSVFKKLEDRKQPASLAARVFLENEIDRTDDFDFYWANQYIEHWFSSNVQSNDQNLELLLGVQGWRYKIFDIESILKISESKLSNYDESTKAAIQQLYGYVLEQPAIMYAEAAMAADDQAKAQPMMERMPQPQMNVIAPKVGGKANSENSIPLEEDPNEVDFMTGITNPRLWAHPRRKNYNINERIDLTETVMYQSAGTATKGELKGSFYLSDLITQFRIIADAFSGNGLLGYSQSSLQTQKPVYMTFDVPTSMIIGDSIKINANVFNLNGYKVTGAFTIVKADSSLNVTIAKPNVTIESKKSSTVVILIEAKAISDLAQLQILFNGTGNNTNFQDSLKLVTRVVPKGFEREVNKGGYIGSQIFDQSTPSSISFDLSIPAKLEAGSSKFSLKIFSSSFASLVEAVKALINEPNGCFEQTSSTTYPMVMALGFLEALPVEDQQIKEMKLDIQAKLKRGYDKLVTFQTKEKGYEWFGESPAHEGLSAYGLLQFTEMSKVSQFVDTKMVGDLKTWLLSRRNSKGGFLQNDKALDSFGRAPANITDAYIIWALTSSGETDVANETANLIKQADQSITNNTVDVYFLGLLASSLYNLKRNEEAQKYADIIVNYQLPQGNISRSLTTITTSDGSQRIIETTAIAIITWMNNQQRYSSSIMKSMNWLVSQVKMGAYGSTQGTILSLKAITSYMKNFASINGDGQFVLRVNNTVAQTIQFTADKKDAIEFDFTSILSDSKFASLKTPNSSVSISLSLENFNQQKGETSDFKVNYAFTYSYFDLNPVAASTVLSFDVLQKFDVKNLGADNQITKQFTYTLNVKNLNTKKGVGMTVAIFRVPACLQIDFNALETLKRNKQVDQYEVKNYNQDIVLYWRAVDKNQQKSINLSFTQRYAGICQQKPNTAYIYYNDDQPAWTLARRG</sequence>
<evidence type="ECO:0000313" key="4">
    <source>
        <dbReference type="EMBL" id="CDW84292.1"/>
    </source>
</evidence>
<dbReference type="GO" id="GO:0004866">
    <property type="term" value="F:endopeptidase inhibitor activity"/>
    <property type="evidence" value="ECO:0007669"/>
    <property type="project" value="InterPro"/>
</dbReference>
<dbReference type="Gene3D" id="2.60.40.1930">
    <property type="match status" value="1"/>
</dbReference>